<evidence type="ECO:0000259" key="6">
    <source>
        <dbReference type="Pfam" id="PF00890"/>
    </source>
</evidence>
<keyword evidence="9" id="KW-1185">Reference proteome</keyword>
<dbReference type="InterPro" id="IPR015939">
    <property type="entry name" value="Fum_Rdtase/Succ_DH_flav-like_C"/>
</dbReference>
<feature type="domain" description="Fumarate reductase/succinate dehydrogenase flavoprotein-like C-terminal" evidence="7">
    <location>
        <begin position="512"/>
        <end position="610"/>
    </location>
</feature>
<reference evidence="8" key="1">
    <citation type="journal article" date="2014" name="Int. J. Syst. Evol. Microbiol.">
        <title>Complete genome sequence of Corynebacterium casei LMG S-19264T (=DSM 44701T), isolated from a smear-ripened cheese.</title>
        <authorList>
            <consortium name="US DOE Joint Genome Institute (JGI-PGF)"/>
            <person name="Walter F."/>
            <person name="Albersmeier A."/>
            <person name="Kalinowski J."/>
            <person name="Ruckert C."/>
        </authorList>
    </citation>
    <scope>NUCLEOTIDE SEQUENCE</scope>
    <source>
        <strain evidence="8">CGMCC 4.7201</strain>
    </source>
</reference>
<dbReference type="RefSeq" id="WP_189134984.1">
    <property type="nucleotide sequence ID" value="NZ_BMMS01000034.1"/>
</dbReference>
<evidence type="ECO:0000313" key="9">
    <source>
        <dbReference type="Proteomes" id="UP000641932"/>
    </source>
</evidence>
<dbReference type="Gene3D" id="3.90.700.10">
    <property type="entry name" value="Succinate dehydrogenase/fumarate reductase flavoprotein, catalytic domain"/>
    <property type="match status" value="1"/>
</dbReference>
<dbReference type="Pfam" id="PF02910">
    <property type="entry name" value="Succ_DH_flav_C"/>
    <property type="match status" value="1"/>
</dbReference>
<comment type="cofactor">
    <cofactor evidence="1">
        <name>FAD</name>
        <dbReference type="ChEBI" id="CHEBI:57692"/>
    </cofactor>
</comment>
<keyword evidence="2" id="KW-0285">Flavoprotein</keyword>
<name>A0A917ZXL4_9ACTN</name>
<evidence type="ECO:0000256" key="1">
    <source>
        <dbReference type="ARBA" id="ARBA00001974"/>
    </source>
</evidence>
<dbReference type="GO" id="GO:0033765">
    <property type="term" value="F:steroid dehydrogenase activity, acting on the CH-CH group of donors"/>
    <property type="evidence" value="ECO:0007669"/>
    <property type="project" value="UniProtKB-ARBA"/>
</dbReference>
<dbReference type="EMBL" id="BMMS01000034">
    <property type="protein sequence ID" value="GGO97717.1"/>
    <property type="molecule type" value="Genomic_DNA"/>
</dbReference>
<gene>
    <name evidence="8" type="primary">sdhA</name>
    <name evidence="8" type="ORF">GCM10012280_60190</name>
</gene>
<keyword evidence="3" id="KW-0274">FAD</keyword>
<evidence type="ECO:0000256" key="2">
    <source>
        <dbReference type="ARBA" id="ARBA00022630"/>
    </source>
</evidence>
<feature type="domain" description="FAD-dependent oxidoreductase 2 FAD-binding" evidence="6">
    <location>
        <begin position="10"/>
        <end position="448"/>
    </location>
</feature>
<feature type="active site" description="Proton acceptor" evidence="5">
    <location>
        <position position="340"/>
    </location>
</feature>
<dbReference type="SUPFAM" id="SSF46977">
    <property type="entry name" value="Succinate dehydrogenase/fumarate reductase flavoprotein C-terminal domain"/>
    <property type="match status" value="1"/>
</dbReference>
<dbReference type="PRINTS" id="PR00411">
    <property type="entry name" value="PNDRDTASEI"/>
</dbReference>
<dbReference type="InterPro" id="IPR030664">
    <property type="entry name" value="SdhA/FrdA/AprA"/>
</dbReference>
<evidence type="ECO:0000313" key="8">
    <source>
        <dbReference type="EMBL" id="GGO97717.1"/>
    </source>
</evidence>
<organism evidence="8 9">
    <name type="scientific">Wenjunlia tyrosinilytica</name>
    <dbReference type="NCBI Taxonomy" id="1544741"/>
    <lineage>
        <taxon>Bacteria</taxon>
        <taxon>Bacillati</taxon>
        <taxon>Actinomycetota</taxon>
        <taxon>Actinomycetes</taxon>
        <taxon>Kitasatosporales</taxon>
        <taxon>Streptomycetaceae</taxon>
        <taxon>Wenjunlia</taxon>
    </lineage>
</organism>
<dbReference type="FunFam" id="3.50.50.60:FF:000026">
    <property type="entry name" value="Succinate dehydrogenase flavoprotein subunit"/>
    <property type="match status" value="1"/>
</dbReference>
<dbReference type="InterPro" id="IPR037099">
    <property type="entry name" value="Fum_R/Succ_DH_flav-like_C_sf"/>
</dbReference>
<dbReference type="PANTHER" id="PTHR11632">
    <property type="entry name" value="SUCCINATE DEHYDROGENASE 2 FLAVOPROTEIN SUBUNIT"/>
    <property type="match status" value="1"/>
</dbReference>
<evidence type="ECO:0000256" key="4">
    <source>
        <dbReference type="ARBA" id="ARBA00023002"/>
    </source>
</evidence>
<dbReference type="FunFam" id="3.90.700.10:FF:000005">
    <property type="entry name" value="Succinate dehydrogenase flavoprotein subunit"/>
    <property type="match status" value="1"/>
</dbReference>
<dbReference type="Gene3D" id="1.20.58.100">
    <property type="entry name" value="Fumarate reductase/succinate dehydrogenase flavoprotein-like, C-terminal domain"/>
    <property type="match status" value="1"/>
</dbReference>
<dbReference type="NCBIfam" id="NF005866">
    <property type="entry name" value="PRK07803.1"/>
    <property type="match status" value="1"/>
</dbReference>
<evidence type="ECO:0000259" key="7">
    <source>
        <dbReference type="Pfam" id="PF02910"/>
    </source>
</evidence>
<reference evidence="8" key="2">
    <citation type="submission" date="2020-09" db="EMBL/GenBank/DDBJ databases">
        <authorList>
            <person name="Sun Q."/>
            <person name="Zhou Y."/>
        </authorList>
    </citation>
    <scope>NUCLEOTIDE SEQUENCE</scope>
    <source>
        <strain evidence="8">CGMCC 4.7201</strain>
    </source>
</reference>
<evidence type="ECO:0000256" key="3">
    <source>
        <dbReference type="ARBA" id="ARBA00022827"/>
    </source>
</evidence>
<dbReference type="InterPro" id="IPR027477">
    <property type="entry name" value="Succ_DH/fumarate_Rdtase_cat_sf"/>
</dbReference>
<dbReference type="InterPro" id="IPR036188">
    <property type="entry name" value="FAD/NAD-bd_sf"/>
</dbReference>
<dbReference type="SUPFAM" id="SSF56425">
    <property type="entry name" value="Succinate dehydrogenase/fumarate reductase flavoprotein, catalytic domain"/>
    <property type="match status" value="1"/>
</dbReference>
<sequence length="657" mass="71588">MTEAERHTYDVVVVGAGGAGLRAAIEARAQGMRTAVICKSLFGKAHTVMAEGGIAASMGNVNAGDNWKVHFRDTMRGGKFLNNWRMAELHAQEAPDRVWELETWGALFDRTKEGRISQRNFGGHEYPRLAHVGDRTGLELIRTLQQKIVSLQQEDEREFGDFEARLKVFQECTVTRVLTEPGGGSPEGGPAAGASPGGGARVSGVFGYARESGRFFVVEAPAVVLATGGIGKSFKVTSNSWEYTGDGHALALLAGASLINMEFVQFHPTGMVWPPSVKGILVTESVRGDGGVLRNSENKRFMFDYVPDVFKNQYAQSEEEADGWYTDPEKHRRPPELLPRDEVARAINSEVKAGRGSPHGGVFLDVSTRMPAEEIKRRLPSMHHQFKELADVDITAEPMEVGPTCHYVMGGVDVEPDTAAARGVTGLYAAGEVAGGMHGSNRLGGNSLSDLLVFGRRAGLHAATYVTSLADARPSILPQQVDAAAAEALSPFHVPEADGAAGTLPENPYSVHQRLQQTMNDLVGIIRRAEEMGEALERLAKLRQEAVRAGVEGHRQFNPGWHLALDLRNMLLVSECVARAALERSESRGGHTRDDYPEMDRRWRRVNLVCDLAGTADAASGQISLTRRENPPIRPDLLALFEQGELLKYLTDEELAQ</sequence>
<dbReference type="PRINTS" id="PR00368">
    <property type="entry name" value="FADPNR"/>
</dbReference>
<dbReference type="Proteomes" id="UP000641932">
    <property type="component" value="Unassembled WGS sequence"/>
</dbReference>
<dbReference type="AlphaFoldDB" id="A0A917ZXL4"/>
<dbReference type="InterPro" id="IPR003953">
    <property type="entry name" value="FAD-dep_OxRdtase_2_FAD-bd"/>
</dbReference>
<dbReference type="PIRSF" id="PIRSF000171">
    <property type="entry name" value="SDHA_APRA_LASPO"/>
    <property type="match status" value="1"/>
</dbReference>
<dbReference type="SUPFAM" id="SSF51905">
    <property type="entry name" value="FAD/NAD(P)-binding domain"/>
    <property type="match status" value="1"/>
</dbReference>
<dbReference type="Pfam" id="PF00890">
    <property type="entry name" value="FAD_binding_2"/>
    <property type="match status" value="1"/>
</dbReference>
<comment type="caution">
    <text evidence="8">The sequence shown here is derived from an EMBL/GenBank/DDBJ whole genome shotgun (WGS) entry which is preliminary data.</text>
</comment>
<keyword evidence="4" id="KW-0560">Oxidoreductase</keyword>
<proteinExistence type="predicted"/>
<protein>
    <submittedName>
        <fullName evidence="8">Succinate dehydrogenase flavoprotein subunit</fullName>
    </submittedName>
</protein>
<evidence type="ECO:0000256" key="5">
    <source>
        <dbReference type="PIRSR" id="PIRSR000171-1"/>
    </source>
</evidence>
<accession>A0A917ZXL4</accession>
<dbReference type="PANTHER" id="PTHR11632:SF51">
    <property type="entry name" value="SUCCINATE DEHYDROGENASE [UBIQUINONE] FLAVOPROTEIN SUBUNIT, MITOCHONDRIAL"/>
    <property type="match status" value="1"/>
</dbReference>
<dbReference type="Gene3D" id="3.50.50.60">
    <property type="entry name" value="FAD/NAD(P)-binding domain"/>
    <property type="match status" value="1"/>
</dbReference>